<sequence>MKFNLFLLLLATLIAAVSAGLPPFSLVRIQSEINTDLFWEAKDGKIALTKSGSLWQVTETNGNYQISPDDNHNLAVQYNGVNSDFTLNSISPGNPDQRFQFEPEPALNKGLAIRSVQDPNSYASTSPSSCTGTSNCHDTYISAKTGDNRKQWVLRGFENF</sequence>
<reference evidence="2 3" key="1">
    <citation type="submission" date="2018-06" db="EMBL/GenBank/DDBJ databases">
        <title>Comparative genomics reveals the genomic features of Rhizophagus irregularis, R. cerebriforme, R. diaphanum and Gigaspora rosea, and their symbiotic lifestyle signature.</title>
        <authorList>
            <person name="Morin E."/>
            <person name="San Clemente H."/>
            <person name="Chen E.C.H."/>
            <person name="De La Providencia I."/>
            <person name="Hainaut M."/>
            <person name="Kuo A."/>
            <person name="Kohler A."/>
            <person name="Murat C."/>
            <person name="Tang N."/>
            <person name="Roy S."/>
            <person name="Loubradou J."/>
            <person name="Henrissat B."/>
            <person name="Grigoriev I.V."/>
            <person name="Corradi N."/>
            <person name="Roux C."/>
            <person name="Martin F.M."/>
        </authorList>
    </citation>
    <scope>NUCLEOTIDE SEQUENCE [LARGE SCALE GENOMIC DNA]</scope>
    <source>
        <strain evidence="2 3">DAOM 227022</strain>
    </source>
</reference>
<evidence type="ECO:0000313" key="2">
    <source>
        <dbReference type="EMBL" id="RIA78932.1"/>
    </source>
</evidence>
<dbReference type="Gene3D" id="2.80.10.50">
    <property type="match status" value="1"/>
</dbReference>
<feature type="signal peptide" evidence="1">
    <location>
        <begin position="1"/>
        <end position="19"/>
    </location>
</feature>
<proteinExistence type="predicted"/>
<dbReference type="AlphaFoldDB" id="A0A397S066"/>
<name>A0A397S066_9GLOM</name>
<gene>
    <name evidence="2" type="ORF">C1645_849235</name>
</gene>
<dbReference type="Proteomes" id="UP000265703">
    <property type="component" value="Unassembled WGS sequence"/>
</dbReference>
<accession>A0A397S066</accession>
<evidence type="ECO:0000313" key="3">
    <source>
        <dbReference type="Proteomes" id="UP000265703"/>
    </source>
</evidence>
<evidence type="ECO:0000256" key="1">
    <source>
        <dbReference type="SAM" id="SignalP"/>
    </source>
</evidence>
<organism evidence="2 3">
    <name type="scientific">Glomus cerebriforme</name>
    <dbReference type="NCBI Taxonomy" id="658196"/>
    <lineage>
        <taxon>Eukaryota</taxon>
        <taxon>Fungi</taxon>
        <taxon>Fungi incertae sedis</taxon>
        <taxon>Mucoromycota</taxon>
        <taxon>Glomeromycotina</taxon>
        <taxon>Glomeromycetes</taxon>
        <taxon>Glomerales</taxon>
        <taxon>Glomeraceae</taxon>
        <taxon>Glomus</taxon>
    </lineage>
</organism>
<evidence type="ECO:0008006" key="4">
    <source>
        <dbReference type="Google" id="ProtNLM"/>
    </source>
</evidence>
<keyword evidence="1" id="KW-0732">Signal</keyword>
<keyword evidence="3" id="KW-1185">Reference proteome</keyword>
<dbReference type="EMBL" id="QKYT01001803">
    <property type="protein sequence ID" value="RIA78932.1"/>
    <property type="molecule type" value="Genomic_DNA"/>
</dbReference>
<comment type="caution">
    <text evidence="2">The sequence shown here is derived from an EMBL/GenBank/DDBJ whole genome shotgun (WGS) entry which is preliminary data.</text>
</comment>
<protein>
    <recommendedName>
        <fullName evidence="4">Ricin B lectin domain-containing protein</fullName>
    </recommendedName>
</protein>
<feature type="chain" id="PRO_5017294280" description="Ricin B lectin domain-containing protein" evidence="1">
    <location>
        <begin position="20"/>
        <end position="160"/>
    </location>
</feature>